<gene>
    <name evidence="2" type="ORF">NDU88_003650</name>
</gene>
<sequence>MHVDGPAQCDLSTNLTCAGAVVNTPVPHVEAANQESLPAAKEGPGSCCAGRREPKKLAAGSREARTRRVRSSSTGREGGDNQRKSRGEKESDGGPETPATQEA</sequence>
<proteinExistence type="predicted"/>
<feature type="compositionally biased region" description="Basic and acidic residues" evidence="1">
    <location>
        <begin position="77"/>
        <end position="92"/>
    </location>
</feature>
<evidence type="ECO:0000313" key="2">
    <source>
        <dbReference type="EMBL" id="KAJ1150862.1"/>
    </source>
</evidence>
<evidence type="ECO:0000256" key="1">
    <source>
        <dbReference type="SAM" id="MobiDB-lite"/>
    </source>
</evidence>
<name>A0AAV7RGH1_PLEWA</name>
<accession>A0AAV7RGH1</accession>
<protein>
    <submittedName>
        <fullName evidence="2">Uncharacterized protein</fullName>
    </submittedName>
</protein>
<evidence type="ECO:0000313" key="3">
    <source>
        <dbReference type="Proteomes" id="UP001066276"/>
    </source>
</evidence>
<keyword evidence="3" id="KW-1185">Reference proteome</keyword>
<dbReference type="Proteomes" id="UP001066276">
    <property type="component" value="Chromosome 5"/>
</dbReference>
<organism evidence="2 3">
    <name type="scientific">Pleurodeles waltl</name>
    <name type="common">Iberian ribbed newt</name>
    <dbReference type="NCBI Taxonomy" id="8319"/>
    <lineage>
        <taxon>Eukaryota</taxon>
        <taxon>Metazoa</taxon>
        <taxon>Chordata</taxon>
        <taxon>Craniata</taxon>
        <taxon>Vertebrata</taxon>
        <taxon>Euteleostomi</taxon>
        <taxon>Amphibia</taxon>
        <taxon>Batrachia</taxon>
        <taxon>Caudata</taxon>
        <taxon>Salamandroidea</taxon>
        <taxon>Salamandridae</taxon>
        <taxon>Pleurodelinae</taxon>
        <taxon>Pleurodeles</taxon>
    </lineage>
</organism>
<feature type="compositionally biased region" description="Basic and acidic residues" evidence="1">
    <location>
        <begin position="50"/>
        <end position="66"/>
    </location>
</feature>
<comment type="caution">
    <text evidence="2">The sequence shown here is derived from an EMBL/GenBank/DDBJ whole genome shotgun (WGS) entry which is preliminary data.</text>
</comment>
<dbReference type="AlphaFoldDB" id="A0AAV7RGH1"/>
<reference evidence="2" key="1">
    <citation type="journal article" date="2022" name="bioRxiv">
        <title>Sequencing and chromosome-scale assembly of the giantPleurodeles waltlgenome.</title>
        <authorList>
            <person name="Brown T."/>
            <person name="Elewa A."/>
            <person name="Iarovenko S."/>
            <person name="Subramanian E."/>
            <person name="Araus A.J."/>
            <person name="Petzold A."/>
            <person name="Susuki M."/>
            <person name="Suzuki K.-i.T."/>
            <person name="Hayashi T."/>
            <person name="Toyoda A."/>
            <person name="Oliveira C."/>
            <person name="Osipova E."/>
            <person name="Leigh N.D."/>
            <person name="Simon A."/>
            <person name="Yun M.H."/>
        </authorList>
    </citation>
    <scope>NUCLEOTIDE SEQUENCE</scope>
    <source>
        <strain evidence="2">20211129_DDA</strain>
        <tissue evidence="2">Liver</tissue>
    </source>
</reference>
<feature type="region of interest" description="Disordered" evidence="1">
    <location>
        <begin position="31"/>
        <end position="103"/>
    </location>
</feature>
<dbReference type="EMBL" id="JANPWB010000009">
    <property type="protein sequence ID" value="KAJ1150862.1"/>
    <property type="molecule type" value="Genomic_DNA"/>
</dbReference>